<dbReference type="InterPro" id="IPR043502">
    <property type="entry name" value="DNA/RNA_pol_sf"/>
</dbReference>
<dbReference type="VEuPathDB" id="MicrosporidiaDB:A0H76_1309"/>
<evidence type="ECO:0000313" key="1">
    <source>
        <dbReference type="EMBL" id="ORD96111.1"/>
    </source>
</evidence>
<dbReference type="OrthoDB" id="420169at2759"/>
<reference evidence="1 2" key="1">
    <citation type="journal article" date="2017" name="Environ. Microbiol.">
        <title>Decay of the glycolytic pathway and adaptation to intranuclear parasitism within Enterocytozoonidae microsporidia.</title>
        <authorList>
            <person name="Wiredu Boakye D."/>
            <person name="Jaroenlak P."/>
            <person name="Prachumwat A."/>
            <person name="Williams T.A."/>
            <person name="Bateman K.S."/>
            <person name="Itsathitphaisarn O."/>
            <person name="Sritunyalucksana K."/>
            <person name="Paszkiewicz K.H."/>
            <person name="Moore K.A."/>
            <person name="Stentiford G.D."/>
            <person name="Williams B.A."/>
        </authorList>
    </citation>
    <scope>NUCLEOTIDE SEQUENCE [LARGE SCALE GENOMIC DNA]</scope>
    <source>
        <strain evidence="1 2">GB1</strain>
    </source>
</reference>
<name>A0A1X0Q8J5_9MICR</name>
<sequence length="66" mass="7767">MSLSKGAIFSQIDITMGYHNIRIKSEDQHKSAFVLPWGDMNLREYHLVLKRHQDIFNISLMDYLVT</sequence>
<organism evidence="1 2">
    <name type="scientific">Hepatospora eriocheir</name>
    <dbReference type="NCBI Taxonomy" id="1081669"/>
    <lineage>
        <taxon>Eukaryota</taxon>
        <taxon>Fungi</taxon>
        <taxon>Fungi incertae sedis</taxon>
        <taxon>Microsporidia</taxon>
        <taxon>Hepatosporidae</taxon>
        <taxon>Hepatospora</taxon>
    </lineage>
</organism>
<gene>
    <name evidence="1" type="ORF">HERIO_1924</name>
</gene>
<dbReference type="EMBL" id="LVKB01000126">
    <property type="protein sequence ID" value="ORD96111.1"/>
    <property type="molecule type" value="Genomic_DNA"/>
</dbReference>
<evidence type="ECO:0000313" key="2">
    <source>
        <dbReference type="Proteomes" id="UP000192356"/>
    </source>
</evidence>
<dbReference type="Proteomes" id="UP000192356">
    <property type="component" value="Unassembled WGS sequence"/>
</dbReference>
<dbReference type="VEuPathDB" id="MicrosporidiaDB:HERIO_1924"/>
<dbReference type="SUPFAM" id="SSF56672">
    <property type="entry name" value="DNA/RNA polymerases"/>
    <property type="match status" value="1"/>
</dbReference>
<dbReference type="AlphaFoldDB" id="A0A1X0Q8J5"/>
<proteinExistence type="predicted"/>
<comment type="caution">
    <text evidence="1">The sequence shown here is derived from an EMBL/GenBank/DDBJ whole genome shotgun (WGS) entry which is preliminary data.</text>
</comment>
<protein>
    <submittedName>
        <fullName evidence="1">Uncharacterized protein</fullName>
    </submittedName>
</protein>
<accession>A0A1X0Q8J5</accession>
<keyword evidence="2" id="KW-1185">Reference proteome</keyword>